<evidence type="ECO:0000256" key="2">
    <source>
        <dbReference type="ARBA" id="ARBA00022670"/>
    </source>
</evidence>
<evidence type="ECO:0000256" key="1">
    <source>
        <dbReference type="ARBA" id="ARBA00010541"/>
    </source>
</evidence>
<dbReference type="RefSeq" id="WP_139447279.1">
    <property type="nucleotide sequence ID" value="NZ_VDMB01000005.1"/>
</dbReference>
<dbReference type="Proteomes" id="UP000321899">
    <property type="component" value="Unassembled WGS sequence"/>
</dbReference>
<evidence type="ECO:0000256" key="5">
    <source>
        <dbReference type="SAM" id="SignalP"/>
    </source>
</evidence>
<dbReference type="Pfam" id="PF13365">
    <property type="entry name" value="Trypsin_2"/>
    <property type="match status" value="1"/>
</dbReference>
<keyword evidence="8" id="KW-1185">Reference proteome</keyword>
<dbReference type="InterPro" id="IPR025392">
    <property type="entry name" value="DUF4124"/>
</dbReference>
<dbReference type="PANTHER" id="PTHR43343:SF3">
    <property type="entry name" value="PROTEASE DO-LIKE 8, CHLOROPLASTIC"/>
    <property type="match status" value="1"/>
</dbReference>
<accession>A0A5Q4VGH2</accession>
<feature type="domain" description="DUF4124" evidence="6">
    <location>
        <begin position="14"/>
        <end position="56"/>
    </location>
</feature>
<keyword evidence="2 7" id="KW-0645">Protease</keyword>
<comment type="caution">
    <text evidence="7">The sequence shown here is derived from an EMBL/GenBank/DDBJ whole genome shotgun (WGS) entry which is preliminary data.</text>
</comment>
<evidence type="ECO:0000256" key="3">
    <source>
        <dbReference type="ARBA" id="ARBA00022801"/>
    </source>
</evidence>
<reference evidence="7 8" key="1">
    <citation type="submission" date="2019-06" db="EMBL/GenBank/DDBJ databases">
        <title>Desulfobotulus mexicanus sp. nov., a novel sulfate-reducing bacterium isolated from the sediment of an alkaline crater lake in Mexico.</title>
        <authorList>
            <person name="Hirschler-Rea A."/>
        </authorList>
    </citation>
    <scope>NUCLEOTIDE SEQUENCE [LARGE SCALE GENOMIC DNA]</scope>
    <source>
        <strain evidence="7 8">PAR22N</strain>
    </source>
</reference>
<dbReference type="PANTHER" id="PTHR43343">
    <property type="entry name" value="PEPTIDASE S12"/>
    <property type="match status" value="1"/>
</dbReference>
<dbReference type="GO" id="GO:0006508">
    <property type="term" value="P:proteolysis"/>
    <property type="evidence" value="ECO:0007669"/>
    <property type="project" value="UniProtKB-KW"/>
</dbReference>
<dbReference type="Gene3D" id="2.40.10.120">
    <property type="match status" value="1"/>
</dbReference>
<feature type="chain" id="PRO_5024456646" evidence="5">
    <location>
        <begin position="24"/>
        <end position="359"/>
    </location>
</feature>
<name>A0A5Q4VGH2_9BACT</name>
<dbReference type="InterPro" id="IPR051201">
    <property type="entry name" value="Chloro_Bact_Ser_Proteases"/>
</dbReference>
<evidence type="ECO:0000256" key="4">
    <source>
        <dbReference type="SAM" id="Coils"/>
    </source>
</evidence>
<dbReference type="Gene3D" id="2.40.10.10">
    <property type="entry name" value="Trypsin-like serine proteases"/>
    <property type="match status" value="1"/>
</dbReference>
<dbReference type="InterPro" id="IPR009003">
    <property type="entry name" value="Peptidase_S1_PA"/>
</dbReference>
<sequence length="359" mass="40540">MSNFKTILFFVLAVLLCSSMVSASEIYQFTDEKGVIHFTDNPMKVPGAEYKEIASQGNSHPRGSDLIEILEKKLNPRTAVEQAAMATVRVESVLGIGTGFFISERGHILTNRHVLQQDKAEAQKQREHYRKTEQKLRTYGEQIRQEEQRLEDARKRADDYGLRIPEMHSSQQERARKNLQDEQRNIRERESYLRGIRQEYRQAKDELDKHRRDFEWQNNLAGTQRQVRIGLADGSSLQASIIKISEQHDLALLHLRGYSRTPKMETANPRLLPRGAPLYAIGNPAGLNHSVVNGILSGMEGVWVKTNAKIYPGNSGGPLITQKGEVVGINTFKELTHKFEGLGFALDISVALSDMAGSF</sequence>
<dbReference type="EMBL" id="VDMB01000005">
    <property type="protein sequence ID" value="TYT75240.1"/>
    <property type="molecule type" value="Genomic_DNA"/>
</dbReference>
<evidence type="ECO:0000313" key="8">
    <source>
        <dbReference type="Proteomes" id="UP000321899"/>
    </source>
</evidence>
<evidence type="ECO:0000313" key="7">
    <source>
        <dbReference type="EMBL" id="TYT75240.1"/>
    </source>
</evidence>
<dbReference type="AlphaFoldDB" id="A0A5Q4VGH2"/>
<feature type="signal peptide" evidence="5">
    <location>
        <begin position="1"/>
        <end position="23"/>
    </location>
</feature>
<gene>
    <name evidence="7" type="ORF">FIM25_05915</name>
</gene>
<keyword evidence="3" id="KW-0378">Hydrolase</keyword>
<feature type="coiled-coil region" evidence="4">
    <location>
        <begin position="112"/>
        <end position="213"/>
    </location>
</feature>
<protein>
    <submittedName>
        <fullName evidence="7">Trypsin-like serine protease</fullName>
    </submittedName>
</protein>
<dbReference type="GO" id="GO:0008233">
    <property type="term" value="F:peptidase activity"/>
    <property type="evidence" value="ECO:0007669"/>
    <property type="project" value="UniProtKB-KW"/>
</dbReference>
<dbReference type="Pfam" id="PF13511">
    <property type="entry name" value="DUF4124"/>
    <property type="match status" value="1"/>
</dbReference>
<comment type="similarity">
    <text evidence="1">Belongs to the peptidase S1C family.</text>
</comment>
<proteinExistence type="inferred from homology"/>
<dbReference type="InterPro" id="IPR043504">
    <property type="entry name" value="Peptidase_S1_PA_chymotrypsin"/>
</dbReference>
<evidence type="ECO:0000259" key="6">
    <source>
        <dbReference type="Pfam" id="PF13511"/>
    </source>
</evidence>
<keyword evidence="4" id="KW-0175">Coiled coil</keyword>
<dbReference type="OrthoDB" id="9758917at2"/>
<organism evidence="7 8">
    <name type="scientific">Desulfobotulus mexicanus</name>
    <dbReference type="NCBI Taxonomy" id="2586642"/>
    <lineage>
        <taxon>Bacteria</taxon>
        <taxon>Pseudomonadati</taxon>
        <taxon>Thermodesulfobacteriota</taxon>
        <taxon>Desulfobacteria</taxon>
        <taxon>Desulfobacterales</taxon>
        <taxon>Desulfobacteraceae</taxon>
        <taxon>Desulfobotulus</taxon>
    </lineage>
</organism>
<keyword evidence="5" id="KW-0732">Signal</keyword>
<dbReference type="SUPFAM" id="SSF50494">
    <property type="entry name" value="Trypsin-like serine proteases"/>
    <property type="match status" value="1"/>
</dbReference>